<name>A0AAP0KSC1_9MAGN</name>
<dbReference type="EMBL" id="JBBNAG010000002">
    <property type="protein sequence ID" value="KAK9157053.1"/>
    <property type="molecule type" value="Genomic_DNA"/>
</dbReference>
<proteinExistence type="predicted"/>
<keyword evidence="3" id="KW-1185">Reference proteome</keyword>
<dbReference type="Proteomes" id="UP001419268">
    <property type="component" value="Unassembled WGS sequence"/>
</dbReference>
<keyword evidence="1" id="KW-1133">Transmembrane helix</keyword>
<accession>A0AAP0KSC1</accession>
<gene>
    <name evidence="2" type="ORF">Scep_003627</name>
</gene>
<feature type="transmembrane region" description="Helical" evidence="1">
    <location>
        <begin position="35"/>
        <end position="55"/>
    </location>
</feature>
<keyword evidence="1" id="KW-0812">Transmembrane</keyword>
<organism evidence="2 3">
    <name type="scientific">Stephania cephalantha</name>
    <dbReference type="NCBI Taxonomy" id="152367"/>
    <lineage>
        <taxon>Eukaryota</taxon>
        <taxon>Viridiplantae</taxon>
        <taxon>Streptophyta</taxon>
        <taxon>Embryophyta</taxon>
        <taxon>Tracheophyta</taxon>
        <taxon>Spermatophyta</taxon>
        <taxon>Magnoliopsida</taxon>
        <taxon>Ranunculales</taxon>
        <taxon>Menispermaceae</taxon>
        <taxon>Menispermoideae</taxon>
        <taxon>Cissampelideae</taxon>
        <taxon>Stephania</taxon>
    </lineage>
</organism>
<sequence length="91" mass="10586">MISLGALWRRVMIDHPSNKDMVDIVNSWHPNLELVARKLVGMIIFIFIFFNLILNICDTNFYTVQKLMKKLILALHMDMVVCSFLVDSQDS</sequence>
<keyword evidence="1" id="KW-0472">Membrane</keyword>
<evidence type="ECO:0000256" key="1">
    <source>
        <dbReference type="SAM" id="Phobius"/>
    </source>
</evidence>
<reference evidence="2 3" key="1">
    <citation type="submission" date="2024-01" db="EMBL/GenBank/DDBJ databases">
        <title>Genome assemblies of Stephania.</title>
        <authorList>
            <person name="Yang L."/>
        </authorList>
    </citation>
    <scope>NUCLEOTIDE SEQUENCE [LARGE SCALE GENOMIC DNA]</scope>
    <source>
        <strain evidence="2">JXDWG</strain>
        <tissue evidence="2">Leaf</tissue>
    </source>
</reference>
<evidence type="ECO:0000313" key="3">
    <source>
        <dbReference type="Proteomes" id="UP001419268"/>
    </source>
</evidence>
<protein>
    <submittedName>
        <fullName evidence="2">Uncharacterized protein</fullName>
    </submittedName>
</protein>
<dbReference type="AlphaFoldDB" id="A0AAP0KSC1"/>
<comment type="caution">
    <text evidence="2">The sequence shown here is derived from an EMBL/GenBank/DDBJ whole genome shotgun (WGS) entry which is preliminary data.</text>
</comment>
<evidence type="ECO:0000313" key="2">
    <source>
        <dbReference type="EMBL" id="KAK9157053.1"/>
    </source>
</evidence>